<protein>
    <submittedName>
        <fullName evidence="5">CBS domain-containing membrane protein</fullName>
    </submittedName>
</protein>
<dbReference type="Pfam" id="PF00571">
    <property type="entry name" value="CBS"/>
    <property type="match status" value="2"/>
</dbReference>
<evidence type="ECO:0000256" key="3">
    <source>
        <dbReference type="SAM" id="Phobius"/>
    </source>
</evidence>
<dbReference type="Gene3D" id="3.10.580.10">
    <property type="entry name" value="CBS-domain"/>
    <property type="match status" value="2"/>
</dbReference>
<feature type="transmembrane region" description="Helical" evidence="3">
    <location>
        <begin position="21"/>
        <end position="42"/>
    </location>
</feature>
<dbReference type="InterPro" id="IPR007065">
    <property type="entry name" value="HPP"/>
</dbReference>
<keyword evidence="6" id="KW-1185">Reference proteome</keyword>
<feature type="transmembrane region" description="Helical" evidence="3">
    <location>
        <begin position="48"/>
        <end position="67"/>
    </location>
</feature>
<sequence>MPFSAITRLLPDMQPISYREQARSAVGALIGIFVTGLIGVLALSGSDASLPFLVAPMGASSVLLFAVPSSPLAQPWSILAGNISSALVGVTVTHLLADPVAGAALAAGLAIAVMISLRCLHPPSGAIALTAVLGGKAVHDLGYFFVLWPVAANSLALLGSALLYNRLVGRRYPHRHKPATAGQGPSAAEQATFHRSDLDAVLKEYDAILDIDPDDLEAILRRTELRAYRRRTSHTVCGDIMIPSPHAHALDAPLTDLFTALRESRIKAIPITDDQAAILGIVTQSDLIDKVRWARGKPVIGMGRRMTLAVNGAAAPNGTARDIMTTPVKTVTPDMPLSEAIGIFAETGLHHLPVVSARGKLIGMLAQTDVLLALMDASRDMKPVPEQEKPLRDAAEASETR</sequence>
<dbReference type="PANTHER" id="PTHR33741">
    <property type="entry name" value="TRANSMEMBRANE PROTEIN DDB_G0269096-RELATED"/>
    <property type="match status" value="1"/>
</dbReference>
<evidence type="ECO:0000259" key="4">
    <source>
        <dbReference type="PROSITE" id="PS51371"/>
    </source>
</evidence>
<dbReference type="InterPro" id="IPR046342">
    <property type="entry name" value="CBS_dom_sf"/>
</dbReference>
<dbReference type="InterPro" id="IPR000644">
    <property type="entry name" value="CBS_dom"/>
</dbReference>
<dbReference type="PANTHER" id="PTHR33741:SF5">
    <property type="entry name" value="TRANSMEMBRANE PROTEIN DDB_G0269096-RELATED"/>
    <property type="match status" value="1"/>
</dbReference>
<feature type="transmembrane region" description="Helical" evidence="3">
    <location>
        <begin position="141"/>
        <end position="164"/>
    </location>
</feature>
<dbReference type="PROSITE" id="PS51371">
    <property type="entry name" value="CBS"/>
    <property type="match status" value="2"/>
</dbReference>
<proteinExistence type="predicted"/>
<dbReference type="InterPro" id="IPR058581">
    <property type="entry name" value="TM_HPP"/>
</dbReference>
<keyword evidence="3" id="KW-0472">Membrane</keyword>
<accession>A0ABU0IFP2</accession>
<feature type="transmembrane region" description="Helical" evidence="3">
    <location>
        <begin position="103"/>
        <end position="120"/>
    </location>
</feature>
<keyword evidence="1" id="KW-0129">CBS domain</keyword>
<gene>
    <name evidence="5" type="ORF">QO005_003379</name>
</gene>
<feature type="region of interest" description="Disordered" evidence="2">
    <location>
        <begin position="381"/>
        <end position="401"/>
    </location>
</feature>
<dbReference type="SMART" id="SM00116">
    <property type="entry name" value="CBS"/>
    <property type="match status" value="2"/>
</dbReference>
<evidence type="ECO:0000313" key="5">
    <source>
        <dbReference type="EMBL" id="MDQ0457032.1"/>
    </source>
</evidence>
<dbReference type="EMBL" id="JAUSWH010000012">
    <property type="protein sequence ID" value="MDQ0457032.1"/>
    <property type="molecule type" value="Genomic_DNA"/>
</dbReference>
<dbReference type="CDD" id="cd04600">
    <property type="entry name" value="CBS_pair_HPP_assoc"/>
    <property type="match status" value="1"/>
</dbReference>
<comment type="caution">
    <text evidence="5">The sequence shown here is derived from an EMBL/GenBank/DDBJ whole genome shotgun (WGS) entry which is preliminary data.</text>
</comment>
<organism evidence="5 6">
    <name type="scientific">Rhizobium paknamense</name>
    <dbReference type="NCBI Taxonomy" id="1206817"/>
    <lineage>
        <taxon>Bacteria</taxon>
        <taxon>Pseudomonadati</taxon>
        <taxon>Pseudomonadota</taxon>
        <taxon>Alphaproteobacteria</taxon>
        <taxon>Hyphomicrobiales</taxon>
        <taxon>Rhizobiaceae</taxon>
        <taxon>Rhizobium/Agrobacterium group</taxon>
        <taxon>Rhizobium</taxon>
    </lineage>
</organism>
<reference evidence="5 6" key="1">
    <citation type="submission" date="2023-07" db="EMBL/GenBank/DDBJ databases">
        <title>Genomic Encyclopedia of Type Strains, Phase IV (KMG-IV): sequencing the most valuable type-strain genomes for metagenomic binning, comparative biology and taxonomic classification.</title>
        <authorList>
            <person name="Goeker M."/>
        </authorList>
    </citation>
    <scope>NUCLEOTIDE SEQUENCE [LARGE SCALE GENOMIC DNA]</scope>
    <source>
        <strain evidence="5 6">DSM 100301</strain>
    </source>
</reference>
<dbReference type="RefSeq" id="WP_307159218.1">
    <property type="nucleotide sequence ID" value="NZ_JAUSWH010000012.1"/>
</dbReference>
<keyword evidence="3" id="KW-0812">Transmembrane</keyword>
<feature type="transmembrane region" description="Helical" evidence="3">
    <location>
        <begin position="79"/>
        <end position="97"/>
    </location>
</feature>
<keyword evidence="3" id="KW-1133">Transmembrane helix</keyword>
<evidence type="ECO:0000256" key="2">
    <source>
        <dbReference type="SAM" id="MobiDB-lite"/>
    </source>
</evidence>
<evidence type="ECO:0000313" key="6">
    <source>
        <dbReference type="Proteomes" id="UP001235269"/>
    </source>
</evidence>
<evidence type="ECO:0000256" key="1">
    <source>
        <dbReference type="PROSITE-ProRule" id="PRU00703"/>
    </source>
</evidence>
<feature type="domain" description="CBS" evidence="4">
    <location>
        <begin position="241"/>
        <end position="299"/>
    </location>
</feature>
<dbReference type="SUPFAM" id="SSF54631">
    <property type="entry name" value="CBS-domain pair"/>
    <property type="match status" value="1"/>
</dbReference>
<dbReference type="Pfam" id="PF04982">
    <property type="entry name" value="TM_HPP"/>
    <property type="match status" value="1"/>
</dbReference>
<name>A0ABU0IFP2_9HYPH</name>
<feature type="domain" description="CBS" evidence="4">
    <location>
        <begin position="324"/>
        <end position="381"/>
    </location>
</feature>
<dbReference type="Proteomes" id="UP001235269">
    <property type="component" value="Unassembled WGS sequence"/>
</dbReference>